<name>X1T847_9ZZZZ</name>
<protein>
    <submittedName>
        <fullName evidence="1">Uncharacterized protein</fullName>
    </submittedName>
</protein>
<organism evidence="1">
    <name type="scientific">marine sediment metagenome</name>
    <dbReference type="NCBI Taxonomy" id="412755"/>
    <lineage>
        <taxon>unclassified sequences</taxon>
        <taxon>metagenomes</taxon>
        <taxon>ecological metagenomes</taxon>
    </lineage>
</organism>
<accession>X1T847</accession>
<dbReference type="EMBL" id="BARW01007782">
    <property type="protein sequence ID" value="GAI76184.1"/>
    <property type="molecule type" value="Genomic_DNA"/>
</dbReference>
<gene>
    <name evidence="1" type="ORF">S12H4_16123</name>
</gene>
<sequence>MNPSNKFGSIKNIIRLRDKGSTIPINLIKLRVTSNLSFLLIKS</sequence>
<proteinExistence type="predicted"/>
<reference evidence="1" key="1">
    <citation type="journal article" date="2014" name="Front. Microbiol.">
        <title>High frequency of phylogenetically diverse reductive dehalogenase-homologous genes in deep subseafloor sedimentary metagenomes.</title>
        <authorList>
            <person name="Kawai M."/>
            <person name="Futagami T."/>
            <person name="Toyoda A."/>
            <person name="Takaki Y."/>
            <person name="Nishi S."/>
            <person name="Hori S."/>
            <person name="Arai W."/>
            <person name="Tsubouchi T."/>
            <person name="Morono Y."/>
            <person name="Uchiyama I."/>
            <person name="Ito T."/>
            <person name="Fujiyama A."/>
            <person name="Inagaki F."/>
            <person name="Takami H."/>
        </authorList>
    </citation>
    <scope>NUCLEOTIDE SEQUENCE</scope>
    <source>
        <strain evidence="1">Expedition CK06-06</strain>
    </source>
</reference>
<comment type="caution">
    <text evidence="1">The sequence shown here is derived from an EMBL/GenBank/DDBJ whole genome shotgun (WGS) entry which is preliminary data.</text>
</comment>
<dbReference type="AlphaFoldDB" id="X1T847"/>
<evidence type="ECO:0000313" key="1">
    <source>
        <dbReference type="EMBL" id="GAI76184.1"/>
    </source>
</evidence>